<keyword evidence="2" id="KW-1185">Reference proteome</keyword>
<accession>A0ABN8ZHM1</accession>
<sequence>MQVCTKASIFKLLSLSVSQSHPFIMLSSDSSQPLCQHYTFKKLLNRWQFWKTKSKAATTFPSALVSRADHYGQTDLNERAREARPHTYSDPSSCLPVRSHVWMGELDYKES</sequence>
<dbReference type="EMBL" id="OX459967">
    <property type="protein sequence ID" value="CAI9171691.1"/>
    <property type="molecule type" value="Genomic_DNA"/>
</dbReference>
<proteinExistence type="predicted"/>
<organism evidence="1 2">
    <name type="scientific">Rangifer tarandus platyrhynchus</name>
    <name type="common">Svalbard reindeer</name>
    <dbReference type="NCBI Taxonomy" id="3082113"/>
    <lineage>
        <taxon>Eukaryota</taxon>
        <taxon>Metazoa</taxon>
        <taxon>Chordata</taxon>
        <taxon>Craniata</taxon>
        <taxon>Vertebrata</taxon>
        <taxon>Euteleostomi</taxon>
        <taxon>Mammalia</taxon>
        <taxon>Eutheria</taxon>
        <taxon>Laurasiatheria</taxon>
        <taxon>Artiodactyla</taxon>
        <taxon>Ruminantia</taxon>
        <taxon>Pecora</taxon>
        <taxon>Cervidae</taxon>
        <taxon>Odocoileinae</taxon>
        <taxon>Rangifer</taxon>
    </lineage>
</organism>
<name>A0ABN8ZHM1_RANTA</name>
<dbReference type="Proteomes" id="UP001176941">
    <property type="component" value="Chromosome 31"/>
</dbReference>
<gene>
    <name evidence="1" type="ORF">MRATA1EN1_LOCUS20653</name>
</gene>
<reference evidence="1" key="1">
    <citation type="submission" date="2023-04" db="EMBL/GenBank/DDBJ databases">
        <authorList>
            <consortium name="ELIXIR-Norway"/>
        </authorList>
    </citation>
    <scope>NUCLEOTIDE SEQUENCE [LARGE SCALE GENOMIC DNA]</scope>
</reference>
<evidence type="ECO:0000313" key="2">
    <source>
        <dbReference type="Proteomes" id="UP001176941"/>
    </source>
</evidence>
<protein>
    <submittedName>
        <fullName evidence="1">Uncharacterized protein</fullName>
    </submittedName>
</protein>
<evidence type="ECO:0000313" key="1">
    <source>
        <dbReference type="EMBL" id="CAI9171691.1"/>
    </source>
</evidence>